<accession>A0A7V8T061</accession>
<name>A0A7V8T061_9BACT</name>
<dbReference type="SUPFAM" id="SSF63829">
    <property type="entry name" value="Calcium-dependent phosphotriesterase"/>
    <property type="match status" value="1"/>
</dbReference>
<dbReference type="PANTHER" id="PTHR40274">
    <property type="entry name" value="VIRGINIAMYCIN B LYASE"/>
    <property type="match status" value="1"/>
</dbReference>
<dbReference type="AlphaFoldDB" id="A0A7V8T061"/>
<dbReference type="PANTHER" id="PTHR40274:SF3">
    <property type="entry name" value="VIRGINIAMYCIN B LYASE"/>
    <property type="match status" value="1"/>
</dbReference>
<evidence type="ECO:0000313" key="2">
    <source>
        <dbReference type="Proteomes" id="UP000567293"/>
    </source>
</evidence>
<feature type="non-terminal residue" evidence="1">
    <location>
        <position position="188"/>
    </location>
</feature>
<evidence type="ECO:0000313" key="1">
    <source>
        <dbReference type="EMBL" id="MBA0088696.1"/>
    </source>
</evidence>
<dbReference type="InterPro" id="IPR015943">
    <property type="entry name" value="WD40/YVTN_repeat-like_dom_sf"/>
</dbReference>
<dbReference type="Proteomes" id="UP000567293">
    <property type="component" value="Unassembled WGS sequence"/>
</dbReference>
<dbReference type="InterPro" id="IPR051344">
    <property type="entry name" value="Vgb"/>
</dbReference>
<dbReference type="EMBL" id="JACDQQ010002636">
    <property type="protein sequence ID" value="MBA0088696.1"/>
    <property type="molecule type" value="Genomic_DNA"/>
</dbReference>
<keyword evidence="2" id="KW-1185">Reference proteome</keyword>
<comment type="caution">
    <text evidence="1">The sequence shown here is derived from an EMBL/GenBank/DDBJ whole genome shotgun (WGS) entry which is preliminary data.</text>
</comment>
<proteinExistence type="predicted"/>
<dbReference type="Gene3D" id="2.130.10.10">
    <property type="entry name" value="YVTN repeat-like/Quinoprotein amine dehydrogenase"/>
    <property type="match status" value="1"/>
</dbReference>
<sequence length="188" mass="20157">MRASSGERVWTHGQLAVALAAGAVVLSAAIVSPHPAARDKEGTIDRALTPAGRTAGKHSGAKETGRDVGELKVSIKEWDVPTRGAHPHDPAVGLDGALWFTEQMQNKIGRLDPASGAFKEFPLKVDNSGPHGLVADSVGNIWFTGNFAHYIGRLDPQTGEVKEYKMPDKKAEDPHSLVFDPDGTLWFT</sequence>
<reference evidence="1" key="1">
    <citation type="submission" date="2020-06" db="EMBL/GenBank/DDBJ databases">
        <title>Legume-microbial interactions unlock mineral nutrients during tropical forest succession.</title>
        <authorList>
            <person name="Epihov D.Z."/>
        </authorList>
    </citation>
    <scope>NUCLEOTIDE SEQUENCE [LARGE SCALE GENOMIC DNA]</scope>
    <source>
        <strain evidence="1">Pan2503</strain>
    </source>
</reference>
<dbReference type="Pfam" id="PF24684">
    <property type="entry name" value="Vgb_lyase"/>
    <property type="match status" value="1"/>
</dbReference>
<gene>
    <name evidence="1" type="ORF">HRJ53_27215</name>
</gene>
<organism evidence="1 2">
    <name type="scientific">Candidatus Acidiferrum panamense</name>
    <dbReference type="NCBI Taxonomy" id="2741543"/>
    <lineage>
        <taxon>Bacteria</taxon>
        <taxon>Pseudomonadati</taxon>
        <taxon>Acidobacteriota</taxon>
        <taxon>Terriglobia</taxon>
        <taxon>Candidatus Acidiferrales</taxon>
        <taxon>Candidatus Acidiferrum</taxon>
    </lineage>
</organism>
<protein>
    <recommendedName>
        <fullName evidence="3">Lyase</fullName>
    </recommendedName>
</protein>
<evidence type="ECO:0008006" key="3">
    <source>
        <dbReference type="Google" id="ProtNLM"/>
    </source>
</evidence>